<dbReference type="InterPro" id="IPR007044">
    <property type="entry name" value="Cyclodeamin/CycHdrlase"/>
</dbReference>
<accession>A0ABT9RPE3</accession>
<evidence type="ECO:0000313" key="3">
    <source>
        <dbReference type="Proteomes" id="UP001226577"/>
    </source>
</evidence>
<comment type="caution">
    <text evidence="2">The sequence shown here is derived from an EMBL/GenBank/DDBJ whole genome shotgun (WGS) entry which is preliminary data.</text>
</comment>
<protein>
    <submittedName>
        <fullName evidence="2">Formiminotetrahydrofolate cyclodeaminase</fullName>
    </submittedName>
</protein>
<organism evidence="2 3">
    <name type="scientific">Pseudarthrobacter enclensis</name>
    <dbReference type="NCBI Taxonomy" id="993070"/>
    <lineage>
        <taxon>Bacteria</taxon>
        <taxon>Bacillati</taxon>
        <taxon>Actinomycetota</taxon>
        <taxon>Actinomycetes</taxon>
        <taxon>Micrococcales</taxon>
        <taxon>Micrococcaceae</taxon>
        <taxon>Pseudarthrobacter</taxon>
    </lineage>
</organism>
<dbReference type="Gene3D" id="1.20.120.680">
    <property type="entry name" value="Formiminotetrahydrofolate cyclodeaminase monomer, up-and-down helical bundle"/>
    <property type="match status" value="1"/>
</dbReference>
<name>A0ABT9RPE3_9MICC</name>
<dbReference type="RefSeq" id="WP_307303949.1">
    <property type="nucleotide sequence ID" value="NZ_JAUSRE010000002.1"/>
</dbReference>
<dbReference type="Pfam" id="PF04961">
    <property type="entry name" value="FTCD_C"/>
    <property type="match status" value="1"/>
</dbReference>
<gene>
    <name evidence="2" type="ORF">J2X98_000502</name>
</gene>
<proteinExistence type="predicted"/>
<feature type="domain" description="Cyclodeaminase/cyclohydrolase" evidence="1">
    <location>
        <begin position="22"/>
        <end position="200"/>
    </location>
</feature>
<sequence>MAEQQANSALPAAGTGSIGTETIGSYLARLASRQPTPGGGAAAALHAAQGAALVAMVARYTTGPKYAEHAALVERTTTVADELSSEALRLADSDEQVFQAVIDAYRLASDTEELKAAKSSAIQAALVQAAQTPAQLVKLAGAVVELATGLADAANPNVISDVAAAADAARAAATTARVNIDINVVAIKDRTMRSLLKDQTDGIEEEVVAAADALVARVRERILQ</sequence>
<evidence type="ECO:0000313" key="2">
    <source>
        <dbReference type="EMBL" id="MDP9886932.1"/>
    </source>
</evidence>
<dbReference type="Proteomes" id="UP001226577">
    <property type="component" value="Unassembled WGS sequence"/>
</dbReference>
<reference evidence="2 3" key="1">
    <citation type="submission" date="2023-07" db="EMBL/GenBank/DDBJ databases">
        <title>Sorghum-associated microbial communities from plants grown in Nebraska, USA.</title>
        <authorList>
            <person name="Schachtman D."/>
        </authorList>
    </citation>
    <scope>NUCLEOTIDE SEQUENCE [LARGE SCALE GENOMIC DNA]</scope>
    <source>
        <strain evidence="2 3">CC222</strain>
    </source>
</reference>
<dbReference type="SUPFAM" id="SSF101262">
    <property type="entry name" value="Methenyltetrahydrofolate cyclohydrolase-like"/>
    <property type="match status" value="1"/>
</dbReference>
<dbReference type="InterPro" id="IPR036178">
    <property type="entry name" value="Formintransfe-cycloase-like_sf"/>
</dbReference>
<dbReference type="EMBL" id="JAUSRE010000002">
    <property type="protein sequence ID" value="MDP9886932.1"/>
    <property type="molecule type" value="Genomic_DNA"/>
</dbReference>
<evidence type="ECO:0000259" key="1">
    <source>
        <dbReference type="Pfam" id="PF04961"/>
    </source>
</evidence>
<keyword evidence="3" id="KW-1185">Reference proteome</keyword>